<organism evidence="1 2">
    <name type="scientific">Brassica napus</name>
    <name type="common">Rape</name>
    <dbReference type="NCBI Taxonomy" id="3708"/>
    <lineage>
        <taxon>Eukaryota</taxon>
        <taxon>Viridiplantae</taxon>
        <taxon>Streptophyta</taxon>
        <taxon>Embryophyta</taxon>
        <taxon>Tracheophyta</taxon>
        <taxon>Spermatophyta</taxon>
        <taxon>Magnoliopsida</taxon>
        <taxon>eudicotyledons</taxon>
        <taxon>Gunneridae</taxon>
        <taxon>Pentapetalae</taxon>
        <taxon>rosids</taxon>
        <taxon>malvids</taxon>
        <taxon>Brassicales</taxon>
        <taxon>Brassicaceae</taxon>
        <taxon>Brassiceae</taxon>
        <taxon>Brassica</taxon>
    </lineage>
</organism>
<comment type="caution">
    <text evidence="1">The sequence shown here is derived from an EMBL/GenBank/DDBJ whole genome shotgun (WGS) entry which is preliminary data.</text>
</comment>
<name>A0ABQ7ZNW2_BRANA</name>
<dbReference type="Pfam" id="PF16021">
    <property type="entry name" value="PDCD7"/>
    <property type="match status" value="2"/>
</dbReference>
<dbReference type="InterPro" id="IPR052831">
    <property type="entry name" value="Apoptosis_promoter"/>
</dbReference>
<keyword evidence="2" id="KW-1185">Reference proteome</keyword>
<dbReference type="PANTHER" id="PTHR48190:SF2">
    <property type="entry name" value="PROGRAMMED CELL DEATH PROTEIN 7"/>
    <property type="match status" value="1"/>
</dbReference>
<reference evidence="1 2" key="1">
    <citation type="submission" date="2021-05" db="EMBL/GenBank/DDBJ databases">
        <title>Genome Assembly of Synthetic Allotetraploid Brassica napus Reveals Homoeologous Exchanges between Subgenomes.</title>
        <authorList>
            <person name="Davis J.T."/>
        </authorList>
    </citation>
    <scope>NUCLEOTIDE SEQUENCE [LARGE SCALE GENOMIC DNA]</scope>
    <source>
        <strain evidence="2">cv. Da-Ae</strain>
        <tissue evidence="1">Seedling</tissue>
    </source>
</reference>
<dbReference type="InterPro" id="IPR031974">
    <property type="entry name" value="PDCD7"/>
</dbReference>
<evidence type="ECO:0000313" key="2">
    <source>
        <dbReference type="Proteomes" id="UP000824890"/>
    </source>
</evidence>
<dbReference type="PANTHER" id="PTHR48190">
    <property type="entry name" value="PROGRAMMED CELL DEATH PROTEIN 7"/>
    <property type="match status" value="1"/>
</dbReference>
<proteinExistence type="predicted"/>
<gene>
    <name evidence="1" type="ORF">HID58_058037</name>
</gene>
<sequence>MFLMNPASYQPPFHWAPMLPPDPPRCGAFWNTKNITDQLKQLQDTIRLAKSMEKELDALRMLKDGKDSMETVEGESGVECLRRCLEVVKVDLEEQEKLSVEAANSLMSTLRAQLEPFRFAVDENSPWEEKSAAVRLSCRMKKSKRNKLWKKKKRRCLAEMRAKEPERFEQADREADEWREKEMAKDMANKKVDEMKAIEKVKAKRERRRLEPELELALIVEEMQELHSLRIEKLKKQGHFLPEEDDKFFESVRAAVEQEENQAQSVINMEIEENVIPSEEGTTQTTGNEIINKDTDKESNTVAAASCEKTVEAPPPDKGVDNVSNLPVECYHYYYGSNLDMGRLIEIRREWDAYLSPGGSRIPGHWVQPSPPADEIWASCLVKNSKEEKELDALRMIKEGKGSMETVEGGSGGVECLRRCLEVVKVDLEEQEKLSVEAANSLMSTLRAQLEPFRFVVDENSPWEEKSAAVRLSCRMKKSKRNKLWKKKKRRCLAEMRAKEPERFEQADREADEWREKEMAKDMANKKVDEMKAIEKVKAKRERRRLEPELELALIVEEMQELRSLRIEKLKKQGHFLPEEDDKFFESVRAAVEQEENQAQSVINMEIEENVIPSEEGTTQTTGNEIINKDMDKESNDVAAASCEKTVEAPPPDKGVDNVSNLPVECYHYYYGSNLDMGRLIEIRREWDAYLSPGGSRIPGHWVQPSPPADEIWASCLVKNSKDMNPASYQPPFHWAPMLPPDPPRCGAFWNTKNISDQLKQLEDTIHLAKSMYRFKLQRICMQFHREKELDALRMIKEGKGSMETVEGGSGGVECLRRCLEVVKVDLEEQEKLSVEAANSLMSTLRAQLEPFRFAVDENSPWEEKSAAVRLSCRMKKSKRNKLWKKKKRRCLAEMRAKEPERFEQADREADEWREKEMAKDMANKKVDEMKAIEKVKAKRERRRLEPELELALIVEEMQELRSLRIEKLKKQGHFLPEEDDKFFESVRAAVEQEENQAQSVINMETEENVIPSEEGTTQTTGNEIINKDTDKESNDVAAASCEKTVEAPPPDKGVDNVSNLPVECYHYYYGSNLDMGRLIELSYGIKNTDQKRMGCISESSLLYTVGTMEKERPLPKSIPMIQVTVGTVCFSLSFWFPLSSSQCGRTVESVDLVSEPKCQESDFDAGASKSSERTKVYPLVDRI</sequence>
<protein>
    <submittedName>
        <fullName evidence="1">Uncharacterized protein</fullName>
    </submittedName>
</protein>
<accession>A0ABQ7ZNW2</accession>
<evidence type="ECO:0000313" key="1">
    <source>
        <dbReference type="EMBL" id="KAH0881941.1"/>
    </source>
</evidence>
<dbReference type="Proteomes" id="UP000824890">
    <property type="component" value="Unassembled WGS sequence"/>
</dbReference>
<dbReference type="EMBL" id="JAGKQM010000014">
    <property type="protein sequence ID" value="KAH0881941.1"/>
    <property type="molecule type" value="Genomic_DNA"/>
</dbReference>